<sequence>MDQPKLTIPEVETAKPNYGYLPKARPPRTKINSSYIVKPDNRYDPKQTLTKPDFKYGPKPNVDQPKLTIPKPNLSVPKLGNEKSNYGYGSIPEAPLPIGIEGLVLCKSGSTYVPIEGAVVRIACIAVDQNGYETTPFTCLTGATDANGYYYKILPAFGLGDDLKVTECKAYLESSPLETCKIPTDVNYGMSGALLSPYRLLSSKNIKLYSMRTFFYTSEATSTPAGGY</sequence>
<dbReference type="GO" id="GO:0009723">
    <property type="term" value="P:response to ethylene"/>
    <property type="evidence" value="ECO:0007669"/>
    <property type="project" value="TreeGrafter"/>
</dbReference>
<evidence type="ECO:0000256" key="1">
    <source>
        <dbReference type="ARBA" id="ARBA00022729"/>
    </source>
</evidence>
<reference evidence="3 4" key="1">
    <citation type="submission" date="2024-01" db="EMBL/GenBank/DDBJ databases">
        <authorList>
            <person name="Waweru B."/>
        </authorList>
    </citation>
    <scope>NUCLEOTIDE SEQUENCE [LARGE SCALE GENOMIC DNA]</scope>
</reference>
<dbReference type="AlphaFoldDB" id="A0AAV1SES8"/>
<accession>A0AAV1SES8</accession>
<dbReference type="Pfam" id="PF01190">
    <property type="entry name" value="Pollen_Ole_e_1"/>
    <property type="match status" value="1"/>
</dbReference>
<organism evidence="3 4">
    <name type="scientific">Dovyalis caffra</name>
    <dbReference type="NCBI Taxonomy" id="77055"/>
    <lineage>
        <taxon>Eukaryota</taxon>
        <taxon>Viridiplantae</taxon>
        <taxon>Streptophyta</taxon>
        <taxon>Embryophyta</taxon>
        <taxon>Tracheophyta</taxon>
        <taxon>Spermatophyta</taxon>
        <taxon>Magnoliopsida</taxon>
        <taxon>eudicotyledons</taxon>
        <taxon>Gunneridae</taxon>
        <taxon>Pentapetalae</taxon>
        <taxon>rosids</taxon>
        <taxon>fabids</taxon>
        <taxon>Malpighiales</taxon>
        <taxon>Salicaceae</taxon>
        <taxon>Flacourtieae</taxon>
        <taxon>Dovyalis</taxon>
    </lineage>
</organism>
<keyword evidence="4" id="KW-1185">Reference proteome</keyword>
<dbReference type="PANTHER" id="PTHR33470">
    <property type="entry name" value="OS01G0164075 PROTEIN"/>
    <property type="match status" value="1"/>
</dbReference>
<evidence type="ECO:0000313" key="4">
    <source>
        <dbReference type="Proteomes" id="UP001314170"/>
    </source>
</evidence>
<comment type="caution">
    <text evidence="3">The sequence shown here is derived from an EMBL/GenBank/DDBJ whole genome shotgun (WGS) entry which is preliminary data.</text>
</comment>
<dbReference type="Proteomes" id="UP001314170">
    <property type="component" value="Unassembled WGS sequence"/>
</dbReference>
<dbReference type="EMBL" id="CAWUPB010001173">
    <property type="protein sequence ID" value="CAK7348349.1"/>
    <property type="molecule type" value="Genomic_DNA"/>
</dbReference>
<keyword evidence="1" id="KW-0732">Signal</keyword>
<gene>
    <name evidence="3" type="ORF">DCAF_LOCUS21046</name>
</gene>
<feature type="region of interest" description="Disordered" evidence="2">
    <location>
        <begin position="38"/>
        <end position="62"/>
    </location>
</feature>
<dbReference type="PANTHER" id="PTHR33470:SF40">
    <property type="entry name" value="PROTEIN SEED AND ROOT HAIR PROTECTIVE PROTEIN"/>
    <property type="match status" value="1"/>
</dbReference>
<name>A0AAV1SES8_9ROSI</name>
<proteinExistence type="predicted"/>
<protein>
    <submittedName>
        <fullName evidence="3">Uncharacterized protein</fullName>
    </submittedName>
</protein>
<evidence type="ECO:0000313" key="3">
    <source>
        <dbReference type="EMBL" id="CAK7348349.1"/>
    </source>
</evidence>
<dbReference type="GO" id="GO:0071944">
    <property type="term" value="C:cell periphery"/>
    <property type="evidence" value="ECO:0007669"/>
    <property type="project" value="TreeGrafter"/>
</dbReference>
<evidence type="ECO:0000256" key="2">
    <source>
        <dbReference type="SAM" id="MobiDB-lite"/>
    </source>
</evidence>